<dbReference type="AlphaFoldDB" id="A0A5R9RA70"/>
<evidence type="ECO:0000313" key="3">
    <source>
        <dbReference type="Proteomes" id="UP000306635"/>
    </source>
</evidence>
<dbReference type="RefSeq" id="WP_138522338.1">
    <property type="nucleotide sequence ID" value="NZ_JAOCBK010000004.1"/>
</dbReference>
<protein>
    <recommendedName>
        <fullName evidence="1">Type 4 fimbrial biogenesis protein PilX N-terminal domain-containing protein</fullName>
    </recommendedName>
</protein>
<accession>A0A5R9RA70</accession>
<evidence type="ECO:0000259" key="1">
    <source>
        <dbReference type="Pfam" id="PF14341"/>
    </source>
</evidence>
<dbReference type="EMBL" id="SWDV01000011">
    <property type="protein sequence ID" value="TLX78682.1"/>
    <property type="molecule type" value="Genomic_DNA"/>
</dbReference>
<proteinExistence type="predicted"/>
<name>A0A5R9RA70_9PSED</name>
<sequence length="192" mass="20939">MKPNHNRRTQRGATLVIALVMLLLGTLIALSSMRSTTTETRIIGNLSEQQHSRAAAESALREGERRLAAQTSLDQGSANCTSSVAQHANLCILVSDKYSSNAKASADWWSSDATSIAYLGMDGSSTFDPVPRWNAAYIAFDPADSNGNVQITDPDERSQGRGPHYYRVSAAARADGQRLMSVLQTVTIRRYY</sequence>
<keyword evidence="3" id="KW-1185">Reference proteome</keyword>
<organism evidence="2 3">
    <name type="scientific">Pseudomonas nicosulfuronedens</name>
    <dbReference type="NCBI Taxonomy" id="2571105"/>
    <lineage>
        <taxon>Bacteria</taxon>
        <taxon>Pseudomonadati</taxon>
        <taxon>Pseudomonadota</taxon>
        <taxon>Gammaproteobacteria</taxon>
        <taxon>Pseudomonadales</taxon>
        <taxon>Pseudomonadaceae</taxon>
        <taxon>Pseudomonas</taxon>
    </lineage>
</organism>
<comment type="caution">
    <text evidence="2">The sequence shown here is derived from an EMBL/GenBank/DDBJ whole genome shotgun (WGS) entry which is preliminary data.</text>
</comment>
<dbReference type="InterPro" id="IPR025746">
    <property type="entry name" value="PilX_N_dom"/>
</dbReference>
<reference evidence="2 3" key="1">
    <citation type="submission" date="2019-04" db="EMBL/GenBank/DDBJ databases">
        <authorList>
            <person name="Li M."/>
        </authorList>
    </citation>
    <scope>NUCLEOTIDE SEQUENCE [LARGE SCALE GENOMIC DNA]</scope>
    <source>
        <strain evidence="2 3">LAM1902</strain>
    </source>
</reference>
<evidence type="ECO:0000313" key="2">
    <source>
        <dbReference type="EMBL" id="TLX78682.1"/>
    </source>
</evidence>
<gene>
    <name evidence="2" type="ORF">FAS41_11700</name>
</gene>
<dbReference type="Proteomes" id="UP000306635">
    <property type="component" value="Unassembled WGS sequence"/>
</dbReference>
<dbReference type="Pfam" id="PF14341">
    <property type="entry name" value="PilX_N"/>
    <property type="match status" value="1"/>
</dbReference>
<feature type="domain" description="Type 4 fimbrial biogenesis protein PilX N-terminal" evidence="1">
    <location>
        <begin position="11"/>
        <end position="61"/>
    </location>
</feature>
<dbReference type="OrthoDB" id="6860311at2"/>